<dbReference type="EMBL" id="OR769223">
    <property type="protein sequence ID" value="WQJ53360.1"/>
    <property type="molecule type" value="Genomic_DNA"/>
</dbReference>
<reference evidence="1 2" key="1">
    <citation type="submission" date="2023-11" db="EMBL/GenBank/DDBJ databases">
        <authorList>
            <person name="Cook R."/>
            <person name="Crisci M."/>
            <person name="Pye H."/>
            <person name="Adriaenssens E."/>
            <person name="Santini J."/>
        </authorList>
    </citation>
    <scope>NUCLEOTIDE SEQUENCE [LARGE SCALE GENOMIC DNA]</scope>
    <source>
        <strain evidence="1">Lak_Megaphage_Sonny</strain>
    </source>
</reference>
<protein>
    <submittedName>
        <fullName evidence="1">Uncharacterized protein</fullName>
    </submittedName>
</protein>
<evidence type="ECO:0000313" key="2">
    <source>
        <dbReference type="Proteomes" id="UP001358193"/>
    </source>
</evidence>
<evidence type="ECO:0000313" key="1">
    <source>
        <dbReference type="EMBL" id="WQJ53360.1"/>
    </source>
</evidence>
<name>A0ABZ0Z2D6_9CAUD</name>
<accession>A0ABZ0Z2D6</accession>
<proteinExistence type="predicted"/>
<organism evidence="1 2">
    <name type="scientific">phage Lak_Megaphage_Sonny</name>
    <dbReference type="NCBI Taxonomy" id="3109229"/>
    <lineage>
        <taxon>Viruses</taxon>
        <taxon>Duplodnaviria</taxon>
        <taxon>Heunggongvirae</taxon>
        <taxon>Uroviricota</taxon>
        <taxon>Caudoviricetes</taxon>
        <taxon>Caudoviricetes code 15 clade</taxon>
    </lineage>
</organism>
<dbReference type="Proteomes" id="UP001358193">
    <property type="component" value="Segment"/>
</dbReference>
<sequence>MDCTTCTLFKETFGKNIRVKNPIIDCQEIKNDNCIINKILQEASYNTNILADLIPYDDPEYAKKLENMSIQCALDTFDEDSFVSQIAKMHDEQINDL</sequence>
<keyword evidence="2" id="KW-1185">Reference proteome</keyword>